<feature type="compositionally biased region" description="Low complexity" evidence="1">
    <location>
        <begin position="136"/>
        <end position="152"/>
    </location>
</feature>
<dbReference type="AlphaFoldDB" id="A0AAW2PCU4"/>
<dbReference type="PANTHER" id="PTHR11439:SF463">
    <property type="entry name" value="REVERSE TRANSCRIPTASE TY1_COPIA-TYPE DOMAIN-CONTAINING PROTEIN"/>
    <property type="match status" value="1"/>
</dbReference>
<feature type="compositionally biased region" description="Basic residues" evidence="1">
    <location>
        <begin position="1"/>
        <end position="11"/>
    </location>
</feature>
<organism evidence="2">
    <name type="scientific">Sesamum calycinum</name>
    <dbReference type="NCBI Taxonomy" id="2727403"/>
    <lineage>
        <taxon>Eukaryota</taxon>
        <taxon>Viridiplantae</taxon>
        <taxon>Streptophyta</taxon>
        <taxon>Embryophyta</taxon>
        <taxon>Tracheophyta</taxon>
        <taxon>Spermatophyta</taxon>
        <taxon>Magnoliopsida</taxon>
        <taxon>eudicotyledons</taxon>
        <taxon>Gunneridae</taxon>
        <taxon>Pentapetalae</taxon>
        <taxon>asterids</taxon>
        <taxon>lamiids</taxon>
        <taxon>Lamiales</taxon>
        <taxon>Pedaliaceae</taxon>
        <taxon>Sesamum</taxon>
    </lineage>
</organism>
<feature type="compositionally biased region" description="Low complexity" evidence="1">
    <location>
        <begin position="12"/>
        <end position="23"/>
    </location>
</feature>
<feature type="region of interest" description="Disordered" evidence="1">
    <location>
        <begin position="1"/>
        <end position="23"/>
    </location>
</feature>
<feature type="region of interest" description="Disordered" evidence="1">
    <location>
        <begin position="129"/>
        <end position="159"/>
    </location>
</feature>
<protein>
    <submittedName>
        <fullName evidence="2">Uncharacterized protein</fullName>
    </submittedName>
</protein>
<dbReference type="CDD" id="cd09272">
    <property type="entry name" value="RNase_HI_RT_Ty1"/>
    <property type="match status" value="1"/>
</dbReference>
<name>A0AAW2PCU4_9LAMI</name>
<comment type="caution">
    <text evidence="2">The sequence shown here is derived from an EMBL/GenBank/DDBJ whole genome shotgun (WGS) entry which is preliminary data.</text>
</comment>
<accession>A0AAW2PCU4</accession>
<reference evidence="2" key="2">
    <citation type="journal article" date="2024" name="Plant">
        <title>Genomic evolution and insights into agronomic trait innovations of Sesamum species.</title>
        <authorList>
            <person name="Miao H."/>
            <person name="Wang L."/>
            <person name="Qu L."/>
            <person name="Liu H."/>
            <person name="Sun Y."/>
            <person name="Le M."/>
            <person name="Wang Q."/>
            <person name="Wei S."/>
            <person name="Zheng Y."/>
            <person name="Lin W."/>
            <person name="Duan Y."/>
            <person name="Cao H."/>
            <person name="Xiong S."/>
            <person name="Wang X."/>
            <person name="Wei L."/>
            <person name="Li C."/>
            <person name="Ma Q."/>
            <person name="Ju M."/>
            <person name="Zhao R."/>
            <person name="Li G."/>
            <person name="Mu C."/>
            <person name="Tian Q."/>
            <person name="Mei H."/>
            <person name="Zhang T."/>
            <person name="Gao T."/>
            <person name="Zhang H."/>
        </authorList>
    </citation>
    <scope>NUCLEOTIDE SEQUENCE</scope>
    <source>
        <strain evidence="2">KEN8</strain>
    </source>
</reference>
<proteinExistence type="predicted"/>
<reference evidence="2" key="1">
    <citation type="submission" date="2020-06" db="EMBL/GenBank/DDBJ databases">
        <authorList>
            <person name="Li T."/>
            <person name="Hu X."/>
            <person name="Zhang T."/>
            <person name="Song X."/>
            <person name="Zhang H."/>
            <person name="Dai N."/>
            <person name="Sheng W."/>
            <person name="Hou X."/>
            <person name="Wei L."/>
        </authorList>
    </citation>
    <scope>NUCLEOTIDE SEQUENCE</scope>
    <source>
        <strain evidence="2">KEN8</strain>
        <tissue evidence="2">Leaf</tissue>
    </source>
</reference>
<sequence>MAMRGRGRSSSRGRSSNTSTNSRYCTHCGRTNHVVEKCWMKHSKLQWANTVNSGGERTAWEPSTNPSVSITLSHEEYEQLLHRPTANSATIATSSSPGAFVASHGESWMLDSGATTHLTEPRTRSLQVYSRRNRSTTTTLTAPPGIPLTTALGNPSTTSTNDLPIALRKDYARSKDDKKSTYGYCTYVSGNLVTWRGKNQATVARSSANVEYRAMAHTTSEILWLKNLLKELGFIYDDLIPTHYDNQAAIHIKICTPFTPSEPRADIFTKALGAKQFGVLYNKLGMIDIFALA</sequence>
<evidence type="ECO:0000256" key="1">
    <source>
        <dbReference type="SAM" id="MobiDB-lite"/>
    </source>
</evidence>
<dbReference type="EMBL" id="JACGWM010000009">
    <property type="protein sequence ID" value="KAL0352376.1"/>
    <property type="molecule type" value="Genomic_DNA"/>
</dbReference>
<evidence type="ECO:0000313" key="2">
    <source>
        <dbReference type="EMBL" id="KAL0352376.1"/>
    </source>
</evidence>
<dbReference type="PANTHER" id="PTHR11439">
    <property type="entry name" value="GAG-POL-RELATED RETROTRANSPOSON"/>
    <property type="match status" value="1"/>
</dbReference>
<gene>
    <name evidence="2" type="ORF">Scaly_1626300</name>
</gene>